<protein>
    <submittedName>
        <fullName evidence="2">Carnitine palmitoyltransferase 1C</fullName>
    </submittedName>
</protein>
<proteinExistence type="evidence at transcript level"/>
<feature type="non-terminal residue" evidence="2">
    <location>
        <position position="1"/>
    </location>
</feature>
<name>M1EKM5_MUSPF</name>
<feature type="region of interest" description="Disordered" evidence="1">
    <location>
        <begin position="1"/>
        <end position="81"/>
    </location>
</feature>
<evidence type="ECO:0000256" key="1">
    <source>
        <dbReference type="SAM" id="MobiDB-lite"/>
    </source>
</evidence>
<organism evidence="2">
    <name type="scientific">Mustela putorius furo</name>
    <name type="common">European domestic ferret</name>
    <name type="synonym">Mustela furo</name>
    <dbReference type="NCBI Taxonomy" id="9669"/>
    <lineage>
        <taxon>Eukaryota</taxon>
        <taxon>Metazoa</taxon>
        <taxon>Chordata</taxon>
        <taxon>Craniata</taxon>
        <taxon>Vertebrata</taxon>
        <taxon>Euteleostomi</taxon>
        <taxon>Mammalia</taxon>
        <taxon>Eutheria</taxon>
        <taxon>Laurasiatheria</taxon>
        <taxon>Carnivora</taxon>
        <taxon>Caniformia</taxon>
        <taxon>Musteloidea</taxon>
        <taxon>Mustelidae</taxon>
        <taxon>Mustelinae</taxon>
        <taxon>Mustela</taxon>
    </lineage>
</organism>
<feature type="compositionally biased region" description="Polar residues" evidence="1">
    <location>
        <begin position="22"/>
        <end position="41"/>
    </location>
</feature>
<accession>M1EKM5</accession>
<dbReference type="AlphaFoldDB" id="M1EKM5"/>
<dbReference type="GO" id="GO:0016740">
    <property type="term" value="F:transferase activity"/>
    <property type="evidence" value="ECO:0007669"/>
    <property type="project" value="UniProtKB-KW"/>
</dbReference>
<keyword evidence="2" id="KW-0808">Transferase</keyword>
<feature type="non-terminal residue" evidence="2">
    <location>
        <position position="81"/>
    </location>
</feature>
<sequence>GPCAPPSTRRYSIPRAFPASKKITSATSGTADMWLSSTEADSSVWGPTPQAAYSPHGPWSSSSSESWTTPPPPAPRRSIWP</sequence>
<reference evidence="2" key="1">
    <citation type="journal article" date="2013" name="J. Virol.">
        <title>Sequencing, annotation, and characterization of the influenza ferret infectome.</title>
        <authorList>
            <person name="Leon A.J."/>
            <person name="Banner D."/>
            <person name="Xu L."/>
            <person name="Ran L."/>
            <person name="Peng Z."/>
            <person name="Yi K."/>
            <person name="Chen C."/>
            <person name="Xu F."/>
            <person name="Huang J."/>
            <person name="Zhao Z."/>
            <person name="Lin Z."/>
            <person name="Huang S.H."/>
            <person name="Fang Y."/>
            <person name="Kelvin A.A."/>
            <person name="Ross T.M."/>
            <person name="Farooqui A."/>
            <person name="Kelvin D.J."/>
        </authorList>
    </citation>
    <scope>NUCLEOTIDE SEQUENCE</scope>
    <source>
        <tissue evidence="2">Lungs</tissue>
    </source>
</reference>
<dbReference type="EMBL" id="JP008074">
    <property type="protein sequence ID" value="AER96671.1"/>
    <property type="molecule type" value="mRNA"/>
</dbReference>
<feature type="compositionally biased region" description="Low complexity" evidence="1">
    <location>
        <begin position="54"/>
        <end position="68"/>
    </location>
</feature>
<evidence type="ECO:0000313" key="2">
    <source>
        <dbReference type="EMBL" id="AER96671.1"/>
    </source>
</evidence>